<organism evidence="14 15">
    <name type="scientific">Apatococcus lobatus</name>
    <dbReference type="NCBI Taxonomy" id="904363"/>
    <lineage>
        <taxon>Eukaryota</taxon>
        <taxon>Viridiplantae</taxon>
        <taxon>Chlorophyta</taxon>
        <taxon>core chlorophytes</taxon>
        <taxon>Trebouxiophyceae</taxon>
        <taxon>Chlorellales</taxon>
        <taxon>Chlorellaceae</taxon>
        <taxon>Apatococcus</taxon>
    </lineage>
</organism>
<comment type="subcellular location">
    <subcellularLocation>
        <location evidence="1">Mitochondrion</location>
    </subcellularLocation>
</comment>
<dbReference type="NCBIfam" id="TIGR00487">
    <property type="entry name" value="IF-2"/>
    <property type="match status" value="1"/>
</dbReference>
<keyword evidence="15" id="KW-1185">Reference proteome</keyword>
<dbReference type="Pfam" id="PF00009">
    <property type="entry name" value="GTP_EFTU"/>
    <property type="match status" value="1"/>
</dbReference>
<dbReference type="Gene3D" id="3.40.50.10050">
    <property type="entry name" value="Translation initiation factor IF- 2, domain 3"/>
    <property type="match status" value="1"/>
</dbReference>
<dbReference type="SUPFAM" id="SSF50447">
    <property type="entry name" value="Translation proteins"/>
    <property type="match status" value="2"/>
</dbReference>
<proteinExistence type="inferred from homology"/>
<keyword evidence="3" id="KW-0396">Initiation factor</keyword>
<evidence type="ECO:0000256" key="7">
    <source>
        <dbReference type="ARBA" id="ARBA00023128"/>
    </source>
</evidence>
<accession>A0AAW1QHY4</accession>
<evidence type="ECO:0000256" key="5">
    <source>
        <dbReference type="ARBA" id="ARBA00022917"/>
    </source>
</evidence>
<dbReference type="HAMAP" id="MF_00100_B">
    <property type="entry name" value="IF_2_B"/>
    <property type="match status" value="1"/>
</dbReference>
<dbReference type="FunFam" id="2.40.30.10:FF:000008">
    <property type="entry name" value="Translation initiation factor IF-2"/>
    <property type="match status" value="1"/>
</dbReference>
<dbReference type="PANTHER" id="PTHR43381:SF20">
    <property type="entry name" value="TRANSLATION INITIATION FACTOR IF-2, MITOCHONDRIAL"/>
    <property type="match status" value="1"/>
</dbReference>
<dbReference type="GO" id="GO:0005739">
    <property type="term" value="C:mitochondrion"/>
    <property type="evidence" value="ECO:0007669"/>
    <property type="project" value="UniProtKB-SubCell"/>
</dbReference>
<evidence type="ECO:0000256" key="8">
    <source>
        <dbReference type="ARBA" id="ARBA00023134"/>
    </source>
</evidence>
<dbReference type="GO" id="GO:0005525">
    <property type="term" value="F:GTP binding"/>
    <property type="evidence" value="ECO:0007669"/>
    <property type="project" value="UniProtKB-KW"/>
</dbReference>
<evidence type="ECO:0000259" key="13">
    <source>
        <dbReference type="PROSITE" id="PS51722"/>
    </source>
</evidence>
<evidence type="ECO:0000256" key="9">
    <source>
        <dbReference type="ARBA" id="ARBA00025162"/>
    </source>
</evidence>
<dbReference type="FunFam" id="3.40.50.300:FF:000019">
    <property type="entry name" value="Translation initiation factor IF-2"/>
    <property type="match status" value="1"/>
</dbReference>
<evidence type="ECO:0000256" key="1">
    <source>
        <dbReference type="ARBA" id="ARBA00004173"/>
    </source>
</evidence>
<name>A0AAW1QHY4_9CHLO</name>
<dbReference type="GO" id="GO:0003924">
    <property type="term" value="F:GTPase activity"/>
    <property type="evidence" value="ECO:0007669"/>
    <property type="project" value="InterPro"/>
</dbReference>
<protein>
    <recommendedName>
        <fullName evidence="10">Translation initiation factor IF-2, chloroplastic</fullName>
    </recommendedName>
    <alternativeName>
        <fullName evidence="11">Translation initiation factor IF-2, mitochondrial</fullName>
    </alternativeName>
</protein>
<keyword evidence="6" id="KW-0809">Transit peptide</keyword>
<dbReference type="InterPro" id="IPR015760">
    <property type="entry name" value="TIF_IF2"/>
</dbReference>
<dbReference type="InterPro" id="IPR005225">
    <property type="entry name" value="Small_GTP-bd"/>
</dbReference>
<comment type="caution">
    <text evidence="14">The sequence shown here is derived from an EMBL/GenBank/DDBJ whole genome shotgun (WGS) entry which is preliminary data.</text>
</comment>
<dbReference type="PROSITE" id="PS51722">
    <property type="entry name" value="G_TR_2"/>
    <property type="match status" value="1"/>
</dbReference>
<dbReference type="InterPro" id="IPR000178">
    <property type="entry name" value="TF_IF2_bacterial-like"/>
</dbReference>
<dbReference type="Pfam" id="PF11987">
    <property type="entry name" value="IF-2"/>
    <property type="match status" value="1"/>
</dbReference>
<feature type="compositionally biased region" description="Polar residues" evidence="12">
    <location>
        <begin position="231"/>
        <end position="241"/>
    </location>
</feature>
<feature type="region of interest" description="Disordered" evidence="12">
    <location>
        <begin position="48"/>
        <end position="109"/>
    </location>
</feature>
<dbReference type="InterPro" id="IPR053905">
    <property type="entry name" value="EF-G-like_DII"/>
</dbReference>
<dbReference type="SUPFAM" id="SSF52156">
    <property type="entry name" value="Initiation factor IF2/eIF5b, domain 3"/>
    <property type="match status" value="1"/>
</dbReference>
<dbReference type="Gene3D" id="3.40.50.300">
    <property type="entry name" value="P-loop containing nucleotide triphosphate hydrolases"/>
    <property type="match status" value="1"/>
</dbReference>
<dbReference type="Gene3D" id="3.30.56.50">
    <property type="entry name" value="Putative DNA-binding domain, N-terminal subdomain of bacterial translation initiation factor IF2"/>
    <property type="match status" value="1"/>
</dbReference>
<dbReference type="NCBIfam" id="TIGR00231">
    <property type="entry name" value="small_GTP"/>
    <property type="match status" value="1"/>
</dbReference>
<reference evidence="14 15" key="1">
    <citation type="journal article" date="2024" name="Nat. Commun.">
        <title>Phylogenomics reveals the evolutionary origins of lichenization in chlorophyte algae.</title>
        <authorList>
            <person name="Puginier C."/>
            <person name="Libourel C."/>
            <person name="Otte J."/>
            <person name="Skaloud P."/>
            <person name="Haon M."/>
            <person name="Grisel S."/>
            <person name="Petersen M."/>
            <person name="Berrin J.G."/>
            <person name="Delaux P.M."/>
            <person name="Dal Grande F."/>
            <person name="Keller J."/>
        </authorList>
    </citation>
    <scope>NUCLEOTIDE SEQUENCE [LARGE SCALE GENOMIC DNA]</scope>
    <source>
        <strain evidence="14 15">SAG 2145</strain>
    </source>
</reference>
<comment type="function">
    <text evidence="9">One of the essential components for the initiation of protein synthesis. Protects formylmethionyl-tRNA from spontaneous hydrolysis and promotes its binding to the 30S ribosomal subunits. Also involved in the hydrolysis of GTP during the formation of the 70S ribosomal complex.</text>
</comment>
<evidence type="ECO:0000313" key="14">
    <source>
        <dbReference type="EMBL" id="KAK9821036.1"/>
    </source>
</evidence>
<dbReference type="InterPro" id="IPR044145">
    <property type="entry name" value="IF2_II"/>
</dbReference>
<gene>
    <name evidence="14" type="ORF">WJX74_004429</name>
</gene>
<dbReference type="SUPFAM" id="SSF52540">
    <property type="entry name" value="P-loop containing nucleoside triphosphate hydrolases"/>
    <property type="match status" value="1"/>
</dbReference>
<sequence length="1051" mass="112409">MSRSQFAVPLRDVLFNCAARGSWMPCELGLTQDLPIVQSMLLRPQPYRLSPGGDAGRQYNAAAEQARQEELDAPGEQTAHSNAALDQQSHGVGEQSYEHRRGPTLYPPDQAAQAEPLLVRNRVPRQHSSPSQRLAAALKSMGPPSMQNPYLQGPNLWIGNEPRGEGLQDAHAAPSSWTGSGSLERGAHHKAPGFPNAGHAARRLRNSRKSAWFDDKEEGTGQSGREAAADGQSSRSSQQPQHGAEPWWLQAAKGQAGPSQTPEPGSEPLYVPHHMQRQHGSRGQQLNGSGSARPQQRESGTRQPGSQRPAAHNTYLNGQGKDQTLNGSNSFSRQQHQQQHRPGWQSHAPSQQWSDRPPAHGQQQPDRYGAPMRGQQQQQQQQQQRGNGSNGQGHALAYQQDQSVGNVPSWAQPAPNRPKVDYSRPPPGQLTKDQVAQKFGQMRGPPPKAPAATRPSGRKKASPRIMLRYDMTVKQLASKLGVGVDKLMASMAEAGDAASSEEERVPLDTAELMSMEFGFIPVVDKASRAPDLDAEPRSAVVTVMGHVDHGKTTLLDALRSTSVAAGEAGGITQHIGAFEVVMPGSKTALTFLDTPGHAAFSAMRARGAAVTDIAVVVVAADDGVMPQTKEALRHAKAADVPVVIGLTKCDAPGADTRKCINQLLAESLPLEEAGGDIQVVELAAAKGQGLAELEESLMLQAEMMELKASKSCDAEGLVVEAKVDRTQGPAATVVVKRGTLKPGQHVVIGTEHGRVRALRDAAGKPLKQAGPGQPAEIIGLRGVPHAGDELMVVSSEERAKLVSQARTNKAVEFRHAQAHQSVMDSSSASDEDSETETVMLPLIIQADVHGSAEALKESIEALSTESVRIKILHMGVGPVSKANIDEASLTNARIIAFNVKTNGPGVEAANKEARVEITSHRVIYHLLEDVKAWTQAMTPKVEKEVVSGEADVLQVFPVSQKGEPATSVAGCRVTVGSINAAHSFRVLRNEQEVHAGPCSSIRRHKLGVERVGKGTECGLLLTGFADFQPGDCIECFEVQMVDADPAPSDSL</sequence>
<dbReference type="FunFam" id="3.40.50.10050:FF:000001">
    <property type="entry name" value="Translation initiation factor IF-2"/>
    <property type="match status" value="1"/>
</dbReference>
<feature type="compositionally biased region" description="Polar residues" evidence="12">
    <location>
        <begin position="314"/>
        <end position="332"/>
    </location>
</feature>
<evidence type="ECO:0000256" key="2">
    <source>
        <dbReference type="ARBA" id="ARBA00007733"/>
    </source>
</evidence>
<keyword evidence="7" id="KW-0496">Mitochondrion</keyword>
<dbReference type="Gene3D" id="2.40.30.10">
    <property type="entry name" value="Translation factors"/>
    <property type="match status" value="2"/>
</dbReference>
<keyword evidence="5" id="KW-0648">Protein biosynthesis</keyword>
<evidence type="ECO:0000256" key="11">
    <source>
        <dbReference type="ARBA" id="ARBA00044200"/>
    </source>
</evidence>
<dbReference type="CDD" id="cd03692">
    <property type="entry name" value="mtIF2_IVc"/>
    <property type="match status" value="1"/>
</dbReference>
<feature type="compositionally biased region" description="Low complexity" evidence="12">
    <location>
        <begin position="373"/>
        <end position="387"/>
    </location>
</feature>
<dbReference type="Pfam" id="PF22042">
    <property type="entry name" value="EF-G_D2"/>
    <property type="match status" value="1"/>
</dbReference>
<dbReference type="CDD" id="cd01887">
    <property type="entry name" value="IF2_eIF5B"/>
    <property type="match status" value="1"/>
</dbReference>
<evidence type="ECO:0000256" key="4">
    <source>
        <dbReference type="ARBA" id="ARBA00022741"/>
    </source>
</evidence>
<evidence type="ECO:0000313" key="15">
    <source>
        <dbReference type="Proteomes" id="UP001438707"/>
    </source>
</evidence>
<evidence type="ECO:0000256" key="3">
    <source>
        <dbReference type="ARBA" id="ARBA00022540"/>
    </source>
</evidence>
<dbReference type="EMBL" id="JALJOS010000041">
    <property type="protein sequence ID" value="KAK9821036.1"/>
    <property type="molecule type" value="Genomic_DNA"/>
</dbReference>
<dbReference type="InterPro" id="IPR036925">
    <property type="entry name" value="TIF_IF2_dom3_sf"/>
</dbReference>
<dbReference type="InterPro" id="IPR023115">
    <property type="entry name" value="TIF_IF2_dom3"/>
</dbReference>
<evidence type="ECO:0000256" key="10">
    <source>
        <dbReference type="ARBA" id="ARBA00044105"/>
    </source>
</evidence>
<dbReference type="PANTHER" id="PTHR43381">
    <property type="entry name" value="TRANSLATION INITIATION FACTOR IF-2-RELATED"/>
    <property type="match status" value="1"/>
</dbReference>
<feature type="domain" description="Tr-type G" evidence="13">
    <location>
        <begin position="536"/>
        <end position="707"/>
    </location>
</feature>
<dbReference type="CDD" id="cd03702">
    <property type="entry name" value="IF2_mtIF2_II"/>
    <property type="match status" value="1"/>
</dbReference>
<feature type="compositionally biased region" description="Polar residues" evidence="12">
    <location>
        <begin position="281"/>
        <end position="294"/>
    </location>
</feature>
<dbReference type="InterPro" id="IPR009000">
    <property type="entry name" value="Transl_B-barrel_sf"/>
</dbReference>
<dbReference type="Proteomes" id="UP001438707">
    <property type="component" value="Unassembled WGS sequence"/>
</dbReference>
<dbReference type="AlphaFoldDB" id="A0AAW1QHY4"/>
<keyword evidence="8" id="KW-0342">GTP-binding</keyword>
<comment type="similarity">
    <text evidence="2">Belongs to the TRAFAC class translation factor GTPase superfamily. Classic translation factor GTPase family. IF-2 subfamily.</text>
</comment>
<dbReference type="FunFam" id="2.40.30.10:FF:000054">
    <property type="entry name" value="Translation initiation factor IF-2"/>
    <property type="match status" value="1"/>
</dbReference>
<dbReference type="InterPro" id="IPR000795">
    <property type="entry name" value="T_Tr_GTP-bd_dom"/>
</dbReference>
<feature type="region of interest" description="Disordered" evidence="12">
    <location>
        <begin position="140"/>
        <end position="461"/>
    </location>
</feature>
<evidence type="ECO:0000256" key="12">
    <source>
        <dbReference type="SAM" id="MobiDB-lite"/>
    </source>
</evidence>
<keyword evidence="4" id="KW-0547">Nucleotide-binding</keyword>
<dbReference type="InterPro" id="IPR027417">
    <property type="entry name" value="P-loop_NTPase"/>
</dbReference>
<dbReference type="GO" id="GO:0003743">
    <property type="term" value="F:translation initiation factor activity"/>
    <property type="evidence" value="ECO:0007669"/>
    <property type="project" value="UniProtKB-KW"/>
</dbReference>
<feature type="compositionally biased region" description="Polar residues" evidence="12">
    <location>
        <begin position="78"/>
        <end position="90"/>
    </location>
</feature>
<evidence type="ECO:0000256" key="6">
    <source>
        <dbReference type="ARBA" id="ARBA00022946"/>
    </source>
</evidence>